<proteinExistence type="predicted"/>
<sequence>MTRTVAAPDIAAVSDAVLLEASAAGPGWRADVVRLEGRYGRAATTAP</sequence>
<evidence type="ECO:0000313" key="1">
    <source>
        <dbReference type="EMBL" id="MDA3624192.1"/>
    </source>
</evidence>
<accession>A0ABT4UR70</accession>
<gene>
    <name evidence="1" type="ORF">OU415_02020</name>
</gene>
<keyword evidence="2" id="KW-1185">Reference proteome</keyword>
<reference evidence="1 2" key="1">
    <citation type="submission" date="2022-11" db="EMBL/GenBank/DDBJ databases">
        <title>Draft genome sequence of Saccharopolyspora sp. WRP15-2 isolated from rhizosphere soils of wild rice in Thailand.</title>
        <authorList>
            <person name="Duangmal K."/>
            <person name="Kammanee S."/>
            <person name="Muangham S."/>
        </authorList>
    </citation>
    <scope>NUCLEOTIDE SEQUENCE [LARGE SCALE GENOMIC DNA]</scope>
    <source>
        <strain evidence="1 2">WRP15-2</strain>
    </source>
</reference>
<dbReference type="RefSeq" id="WP_270946756.1">
    <property type="nucleotide sequence ID" value="NZ_JAQGLA010000002.1"/>
</dbReference>
<dbReference type="Proteomes" id="UP001210380">
    <property type="component" value="Unassembled WGS sequence"/>
</dbReference>
<organism evidence="1 2">
    <name type="scientific">Saccharopolyspora oryzae</name>
    <dbReference type="NCBI Taxonomy" id="2997343"/>
    <lineage>
        <taxon>Bacteria</taxon>
        <taxon>Bacillati</taxon>
        <taxon>Actinomycetota</taxon>
        <taxon>Actinomycetes</taxon>
        <taxon>Pseudonocardiales</taxon>
        <taxon>Pseudonocardiaceae</taxon>
        <taxon>Saccharopolyspora</taxon>
    </lineage>
</organism>
<dbReference type="EMBL" id="JAQGLA010000002">
    <property type="protein sequence ID" value="MDA3624192.1"/>
    <property type="molecule type" value="Genomic_DNA"/>
</dbReference>
<comment type="caution">
    <text evidence="1">The sequence shown here is derived from an EMBL/GenBank/DDBJ whole genome shotgun (WGS) entry which is preliminary data.</text>
</comment>
<evidence type="ECO:0000313" key="2">
    <source>
        <dbReference type="Proteomes" id="UP001210380"/>
    </source>
</evidence>
<protein>
    <submittedName>
        <fullName evidence="1">Uncharacterized protein</fullName>
    </submittedName>
</protein>
<name>A0ABT4UR70_9PSEU</name>